<dbReference type="Gene3D" id="1.10.260.40">
    <property type="entry name" value="lambda repressor-like DNA-binding domains"/>
    <property type="match status" value="1"/>
</dbReference>
<comment type="caution">
    <text evidence="2">The sequence shown here is derived from an EMBL/GenBank/DDBJ whole genome shotgun (WGS) entry which is preliminary data.</text>
</comment>
<accession>A0ABV0JTX4</accession>
<evidence type="ECO:0000313" key="3">
    <source>
        <dbReference type="Proteomes" id="UP001442494"/>
    </source>
</evidence>
<dbReference type="RefSeq" id="WP_190418560.1">
    <property type="nucleotide sequence ID" value="NZ_JAMPKK010000054.1"/>
</dbReference>
<evidence type="ECO:0000313" key="2">
    <source>
        <dbReference type="EMBL" id="MEP0866909.1"/>
    </source>
</evidence>
<dbReference type="InterPro" id="IPR001387">
    <property type="entry name" value="Cro/C1-type_HTH"/>
</dbReference>
<name>A0ABV0JTX4_9CYAN</name>
<keyword evidence="3" id="KW-1185">Reference proteome</keyword>
<proteinExistence type="predicted"/>
<reference evidence="2 3" key="1">
    <citation type="submission" date="2022-04" db="EMBL/GenBank/DDBJ databases">
        <title>Positive selection, recombination, and allopatry shape intraspecific diversity of widespread and dominant cyanobacteria.</title>
        <authorList>
            <person name="Wei J."/>
            <person name="Shu W."/>
            <person name="Hu C."/>
        </authorList>
    </citation>
    <scope>NUCLEOTIDE SEQUENCE [LARGE SCALE GENOMIC DNA]</scope>
    <source>
        <strain evidence="2 3">GB2-A5</strain>
    </source>
</reference>
<gene>
    <name evidence="2" type="ORF">NDI37_20870</name>
</gene>
<organism evidence="2 3">
    <name type="scientific">Funiculus sociatus GB2-A5</name>
    <dbReference type="NCBI Taxonomy" id="2933946"/>
    <lineage>
        <taxon>Bacteria</taxon>
        <taxon>Bacillati</taxon>
        <taxon>Cyanobacteriota</taxon>
        <taxon>Cyanophyceae</taxon>
        <taxon>Coleofasciculales</taxon>
        <taxon>Coleofasciculaceae</taxon>
        <taxon>Funiculus</taxon>
    </lineage>
</organism>
<evidence type="ECO:0000259" key="1">
    <source>
        <dbReference type="PROSITE" id="PS50943"/>
    </source>
</evidence>
<dbReference type="InterPro" id="IPR010982">
    <property type="entry name" value="Lambda_DNA-bd_dom_sf"/>
</dbReference>
<feature type="domain" description="HTH cro/C1-type" evidence="1">
    <location>
        <begin position="81"/>
        <end position="142"/>
    </location>
</feature>
<sequence length="255" mass="28536">MTSMIILRIQEIADAKGLTLEELSQVSGVALEVLQAYATTPIETLTEEVASNLRKLAAKLDVVVLELVQPVVKREAFKLKILEMAQQKGLTLEKLSDLSGVHLSLLALYSTQPISKQILETDPHSQNLSKICEELRCEIDELKAVAELPKTRLHIEEFALEKGLTLEELCLITNLPKEFINFIATQPIILSSLVTEGDMRAREDVAGINMTKRMMSRISLMRINENIIIGEEELFGDTLGRFLCSICKCCIREEP</sequence>
<dbReference type="PROSITE" id="PS50943">
    <property type="entry name" value="HTH_CROC1"/>
    <property type="match status" value="1"/>
</dbReference>
<dbReference type="Proteomes" id="UP001442494">
    <property type="component" value="Unassembled WGS sequence"/>
</dbReference>
<protein>
    <recommendedName>
        <fullName evidence="1">HTH cro/C1-type domain-containing protein</fullName>
    </recommendedName>
</protein>
<dbReference type="SMART" id="SM00530">
    <property type="entry name" value="HTH_XRE"/>
    <property type="match status" value="2"/>
</dbReference>
<dbReference type="EMBL" id="JAMPKK010000054">
    <property type="protein sequence ID" value="MEP0866909.1"/>
    <property type="molecule type" value="Genomic_DNA"/>
</dbReference>